<evidence type="ECO:0000313" key="3">
    <source>
        <dbReference type="Proteomes" id="UP000199532"/>
    </source>
</evidence>
<feature type="chain" id="PRO_5011720203" evidence="1">
    <location>
        <begin position="24"/>
        <end position="490"/>
    </location>
</feature>
<dbReference type="RefSeq" id="WP_229209543.1">
    <property type="nucleotide sequence ID" value="NZ_FNXY01000003.1"/>
</dbReference>
<dbReference type="EMBL" id="FNXY01000003">
    <property type="protein sequence ID" value="SEI70632.1"/>
    <property type="molecule type" value="Genomic_DNA"/>
</dbReference>
<protein>
    <submittedName>
        <fullName evidence="2">BNR repeat-containing family member</fullName>
    </submittedName>
</protein>
<reference evidence="2 3" key="1">
    <citation type="submission" date="2016-10" db="EMBL/GenBank/DDBJ databases">
        <authorList>
            <person name="de Groot N.N."/>
        </authorList>
    </citation>
    <scope>NUCLEOTIDE SEQUENCE [LARGE SCALE GENOMIC DNA]</scope>
    <source>
        <strain evidence="2 3">DSM 19938</strain>
    </source>
</reference>
<sequence>MNNNQLPFLAFIFVVITHLSVNAQEKNTPTKDSDAKFAAAELILKKANGFKGIWYMNQPSNDEYVYKYSGGLATYPANHRPFAIYSKAADKTFFCFGGTDSSNSTLLHNVSYFDHQTKKIANPTILLDKKTTDAHDNPVISIDDKGYIWIFSTSHGITRPSYIHKSKKPFDITDFETIKATEKINGAEQEFNNFSYFQVYFVKEKGFIALFTKYNKASNRVIGYNTSADGIHWNEWKVLAHIEDGHYQISAESDGKIGVAFDYHPKGKGLNYRTNLHYLESADFGNTWQNGDGQTAQLPVTETKNIALVKDYSTEKLNCYLLDITFDKKNKPAILVISSKGYQAGPMNNPRAWTVFRHQKNKWDHHVATTSDNNYDMGSIYVESDRVVKIIGPSIDGPQAYNPGGEVAMWESIDGGETWKNKRQMTKNSLMNHSYVRRPLHAHADFYGIWADGNGRKPSESFLYFTNQNGDVYQLPRDGSDEMFSPILKP</sequence>
<proteinExistence type="predicted"/>
<keyword evidence="1" id="KW-0732">Signal</keyword>
<dbReference type="Pfam" id="PF15892">
    <property type="entry name" value="BNR_4"/>
    <property type="match status" value="1"/>
</dbReference>
<accession>A0A1H6T4A4</accession>
<dbReference type="Proteomes" id="UP000199532">
    <property type="component" value="Unassembled WGS sequence"/>
</dbReference>
<keyword evidence="3" id="KW-1185">Reference proteome</keyword>
<evidence type="ECO:0000313" key="2">
    <source>
        <dbReference type="EMBL" id="SEI70632.1"/>
    </source>
</evidence>
<dbReference type="STRING" id="408657.SAMN04487995_1801"/>
<evidence type="ECO:0000256" key="1">
    <source>
        <dbReference type="SAM" id="SignalP"/>
    </source>
</evidence>
<name>A0A1H6T4A4_9BACT</name>
<dbReference type="SUPFAM" id="SSF50939">
    <property type="entry name" value="Sialidases"/>
    <property type="match status" value="1"/>
</dbReference>
<organism evidence="2 3">
    <name type="scientific">Dyadobacter koreensis</name>
    <dbReference type="NCBI Taxonomy" id="408657"/>
    <lineage>
        <taxon>Bacteria</taxon>
        <taxon>Pseudomonadati</taxon>
        <taxon>Bacteroidota</taxon>
        <taxon>Cytophagia</taxon>
        <taxon>Cytophagales</taxon>
        <taxon>Spirosomataceae</taxon>
        <taxon>Dyadobacter</taxon>
    </lineage>
</organism>
<gene>
    <name evidence="2" type="ORF">SAMN04487995_1801</name>
</gene>
<dbReference type="InterPro" id="IPR036278">
    <property type="entry name" value="Sialidase_sf"/>
</dbReference>
<dbReference type="AlphaFoldDB" id="A0A1H6T4A4"/>
<feature type="signal peptide" evidence="1">
    <location>
        <begin position="1"/>
        <end position="23"/>
    </location>
</feature>